<dbReference type="SUPFAM" id="SSF53098">
    <property type="entry name" value="Ribonuclease H-like"/>
    <property type="match status" value="1"/>
</dbReference>
<dbReference type="GO" id="GO:0046872">
    <property type="term" value="F:metal ion binding"/>
    <property type="evidence" value="ECO:0007669"/>
    <property type="project" value="InterPro"/>
</dbReference>
<protein>
    <submittedName>
        <fullName evidence="2">Target of EGR1, member 1 (Nuclear)-like protein</fullName>
    </submittedName>
</protein>
<dbReference type="PROSITE" id="PS50103">
    <property type="entry name" value="ZF_C3H1"/>
    <property type="match status" value="1"/>
</dbReference>
<name>A0A132ACE5_SARSC</name>
<dbReference type="InterPro" id="IPR000571">
    <property type="entry name" value="Znf_CCCH"/>
</dbReference>
<dbReference type="GO" id="GO:0034472">
    <property type="term" value="P:snRNA 3'-end processing"/>
    <property type="evidence" value="ECO:0007669"/>
    <property type="project" value="TreeGrafter"/>
</dbReference>
<gene>
    <name evidence="2" type="ORF">QR98_0071600</name>
</gene>
<organism evidence="2 3">
    <name type="scientific">Sarcoptes scabiei</name>
    <name type="common">Itch mite</name>
    <name type="synonym">Acarus scabiei</name>
    <dbReference type="NCBI Taxonomy" id="52283"/>
    <lineage>
        <taxon>Eukaryota</taxon>
        <taxon>Metazoa</taxon>
        <taxon>Ecdysozoa</taxon>
        <taxon>Arthropoda</taxon>
        <taxon>Chelicerata</taxon>
        <taxon>Arachnida</taxon>
        <taxon>Acari</taxon>
        <taxon>Acariformes</taxon>
        <taxon>Sarcoptiformes</taxon>
        <taxon>Astigmata</taxon>
        <taxon>Psoroptidia</taxon>
        <taxon>Sarcoptoidea</taxon>
        <taxon>Sarcoptidae</taxon>
        <taxon>Sarcoptinae</taxon>
        <taxon>Sarcoptes</taxon>
    </lineage>
</organism>
<comment type="similarity">
    <text evidence="1">Belongs to the CAF1 family.</text>
</comment>
<dbReference type="VEuPathDB" id="VectorBase:SSCA003982"/>
<dbReference type="Proteomes" id="UP000616769">
    <property type="component" value="Unassembled WGS sequence"/>
</dbReference>
<dbReference type="GO" id="GO:0015030">
    <property type="term" value="C:Cajal body"/>
    <property type="evidence" value="ECO:0007669"/>
    <property type="project" value="TreeGrafter"/>
</dbReference>
<dbReference type="Gene3D" id="3.30.420.10">
    <property type="entry name" value="Ribonuclease H-like superfamily/Ribonuclease H"/>
    <property type="match status" value="1"/>
</dbReference>
<reference evidence="2 3" key="1">
    <citation type="journal article" date="2015" name="Parasit. Vectors">
        <title>Draft genome of the scabies mite.</title>
        <authorList>
            <person name="Rider S.D.Jr."/>
            <person name="Morgan M.S."/>
            <person name="Arlian L.G."/>
        </authorList>
    </citation>
    <scope>NUCLEOTIDE SEQUENCE [LARGE SCALE GENOMIC DNA]</scope>
    <source>
        <strain evidence="2">Arlian Lab</strain>
    </source>
</reference>
<evidence type="ECO:0000313" key="2">
    <source>
        <dbReference type="EMBL" id="KPM08638.1"/>
    </source>
</evidence>
<sequence length="339" mass="40093">MRSIRDMLDPIDSDALDCDDGFDQNEYHVQAETNYVTDLDAEQFLRRNGFDFEKLKHRGIPYRPGNQQEPNDYDNPSIRSLICLIVSVKPRIIVHNGLLDLAFLYQNFYSELPKNFQMFMADLNAFLRRNLRLDFDHKRNLIIEFNEKYETSNDDIKIYDLGSKIMKYKLKNQKICENYQNFGSCELRDSCQCSHNIDIILDEELSSKNDRVSQELKFQLKMKKFENVEADKSKSTDQFLNPNQKIGSHHAGNDAFMTGYYFIYSIIRNQKQWKDYKEFLKFISMEKFRNKIFIGGCSGSALVMKSAFTRTSMQHQEHINKIFKTDWIKNLDRSDLKKD</sequence>
<dbReference type="PANTHER" id="PTHR15092:SF37">
    <property type="entry name" value="TARGET OF EGR1 PROTEIN 1"/>
    <property type="match status" value="1"/>
</dbReference>
<dbReference type="InterPro" id="IPR012337">
    <property type="entry name" value="RNaseH-like_sf"/>
</dbReference>
<dbReference type="GO" id="GO:0017069">
    <property type="term" value="F:snRNA binding"/>
    <property type="evidence" value="ECO:0007669"/>
    <property type="project" value="TreeGrafter"/>
</dbReference>
<dbReference type="EMBL" id="JXLN01012565">
    <property type="protein sequence ID" value="KPM08638.1"/>
    <property type="molecule type" value="Genomic_DNA"/>
</dbReference>
<dbReference type="InterPro" id="IPR051181">
    <property type="entry name" value="CAF1_poly(A)_ribonucleases"/>
</dbReference>
<dbReference type="InterPro" id="IPR036397">
    <property type="entry name" value="RNaseH_sf"/>
</dbReference>
<proteinExistence type="inferred from homology"/>
<accession>A0A132ACE5</accession>
<dbReference type="Pfam" id="PF04857">
    <property type="entry name" value="CAF1"/>
    <property type="match status" value="1"/>
</dbReference>
<comment type="caution">
    <text evidence="2">The sequence shown here is derived from an EMBL/GenBank/DDBJ whole genome shotgun (WGS) entry which is preliminary data.</text>
</comment>
<evidence type="ECO:0000313" key="3">
    <source>
        <dbReference type="Proteomes" id="UP000616769"/>
    </source>
</evidence>
<dbReference type="GO" id="GO:0000175">
    <property type="term" value="F:3'-5'-RNA exonuclease activity"/>
    <property type="evidence" value="ECO:0007669"/>
    <property type="project" value="TreeGrafter"/>
</dbReference>
<dbReference type="PANTHER" id="PTHR15092">
    <property type="entry name" value="POLY A -SPECIFIC RIBONUCLEASE/TARGET OF EGR1, MEMBER 1"/>
    <property type="match status" value="1"/>
</dbReference>
<dbReference type="OrthoDB" id="414075at2759"/>
<dbReference type="InterPro" id="IPR006941">
    <property type="entry name" value="RNase_CAF1"/>
</dbReference>
<dbReference type="AlphaFoldDB" id="A0A132ACE5"/>
<evidence type="ECO:0000256" key="1">
    <source>
        <dbReference type="ARBA" id="ARBA00008372"/>
    </source>
</evidence>